<evidence type="ECO:0000313" key="2">
    <source>
        <dbReference type="Proteomes" id="UP000031978"/>
    </source>
</evidence>
<gene>
    <name evidence="1" type="ORF">B4127_2916</name>
</gene>
<evidence type="ECO:0000313" key="1">
    <source>
        <dbReference type="EMBL" id="KIL20632.1"/>
    </source>
</evidence>
<protein>
    <submittedName>
        <fullName evidence="1">Uncharacterized protein</fullName>
    </submittedName>
</protein>
<reference evidence="1 2" key="1">
    <citation type="submission" date="2014-12" db="EMBL/GenBank/DDBJ databases">
        <title>Draft Genome Sequences of Five Spore-Forming Food Isolates of Bacillus pumilus.</title>
        <authorList>
            <person name="de Jong A."/>
            <person name="van Heel A.J."/>
            <person name="Montalban-Lopez M."/>
            <person name="Krawczyk A.O."/>
            <person name="Berendsen E.M."/>
            <person name="Wells-Bennik M."/>
            <person name="Kuipers O.P."/>
        </authorList>
    </citation>
    <scope>NUCLEOTIDE SEQUENCE [LARGE SCALE GENOMIC DNA]</scope>
    <source>
        <strain evidence="1 2">B4127</strain>
    </source>
</reference>
<accession>A0AB34QYH2</accession>
<name>A0AB34QYH2_BACPU</name>
<proteinExistence type="predicted"/>
<sequence length="45" mass="5538">MGHVYVFHEKRWYREKAFSSFYKDEKAFFMFHQPKKCGGYINGNK</sequence>
<dbReference type="EMBL" id="JXCL01000013">
    <property type="protein sequence ID" value="KIL20632.1"/>
    <property type="molecule type" value="Genomic_DNA"/>
</dbReference>
<comment type="caution">
    <text evidence="1">The sequence shown here is derived from an EMBL/GenBank/DDBJ whole genome shotgun (WGS) entry which is preliminary data.</text>
</comment>
<dbReference type="Proteomes" id="UP000031978">
    <property type="component" value="Unassembled WGS sequence"/>
</dbReference>
<organism evidence="1 2">
    <name type="scientific">Bacillus pumilus</name>
    <name type="common">Bacillus mesentericus</name>
    <dbReference type="NCBI Taxonomy" id="1408"/>
    <lineage>
        <taxon>Bacteria</taxon>
        <taxon>Bacillati</taxon>
        <taxon>Bacillota</taxon>
        <taxon>Bacilli</taxon>
        <taxon>Bacillales</taxon>
        <taxon>Bacillaceae</taxon>
        <taxon>Bacillus</taxon>
    </lineage>
</organism>
<dbReference type="AlphaFoldDB" id="A0AB34QYH2"/>